<gene>
    <name evidence="2" type="ORF">J1C47_18275</name>
</gene>
<evidence type="ECO:0000313" key="3">
    <source>
        <dbReference type="Proteomes" id="UP000664288"/>
    </source>
</evidence>
<keyword evidence="1" id="KW-0812">Transmembrane</keyword>
<proteinExistence type="predicted"/>
<keyword evidence="3" id="KW-1185">Reference proteome</keyword>
<feature type="transmembrane region" description="Helical" evidence="1">
    <location>
        <begin position="320"/>
        <end position="340"/>
    </location>
</feature>
<dbReference type="Proteomes" id="UP000664288">
    <property type="component" value="Unassembled WGS sequence"/>
</dbReference>
<reference evidence="2 3" key="1">
    <citation type="submission" date="2021-03" db="EMBL/GenBank/DDBJ databases">
        <title>Whole genome sequence of Jiella sp. MQZ13P-4.</title>
        <authorList>
            <person name="Tuo L."/>
        </authorList>
    </citation>
    <scope>NUCLEOTIDE SEQUENCE [LARGE SCALE GENOMIC DNA]</scope>
    <source>
        <strain evidence="2 3">MQZ13P-4</strain>
    </source>
</reference>
<evidence type="ECO:0000313" key="2">
    <source>
        <dbReference type="EMBL" id="MBO0905596.1"/>
    </source>
</evidence>
<sequence>MATPNAPGIFLIANSIFPYGYDAVKILALPNGSRYRARFDQHFVSEQVRRDFHGLKQRKGSYCFRDYESGLIIPLRNITIDEIYLVGSVFYIGYSVDEIYEFPQDEERLEGQIAEFNELLRKSVKLNNDAPGRDLYPLVLMANAEVRFSDDVETIKEEYDQQIRRWASIVRRLGKFKYLQYVPFPRVVGIRVLNKGGFQKVTNNMTLVGKTDYELQLMHMLQSDSSIPHSINEKRTDREDKFKERASYEIMIVGESAVFSLQRPSARMTGSYDVNTFVFRTADISSRIPAHLTIDYGEKPDSLDRLDTSLNFFVYVKPSIRFPIISIVGLFVFGAIYMIPNVLPTLLQGDNFSARTVQDLSLVAISLTAFDVIGRINKFILSRK</sequence>
<dbReference type="EMBL" id="JAFMPY010000023">
    <property type="protein sequence ID" value="MBO0905596.1"/>
    <property type="molecule type" value="Genomic_DNA"/>
</dbReference>
<accession>A0ABS3J7F3</accession>
<keyword evidence="1" id="KW-0472">Membrane</keyword>
<keyword evidence="1" id="KW-1133">Transmembrane helix</keyword>
<dbReference type="RefSeq" id="WP_207352232.1">
    <property type="nucleotide sequence ID" value="NZ_JAFMPY010000023.1"/>
</dbReference>
<comment type="caution">
    <text evidence="2">The sequence shown here is derived from an EMBL/GenBank/DDBJ whole genome shotgun (WGS) entry which is preliminary data.</text>
</comment>
<name>A0ABS3J7F3_9HYPH</name>
<evidence type="ECO:0000256" key="1">
    <source>
        <dbReference type="SAM" id="Phobius"/>
    </source>
</evidence>
<organism evidence="2 3">
    <name type="scientific">Jiella sonneratiae</name>
    <dbReference type="NCBI Taxonomy" id="2816856"/>
    <lineage>
        <taxon>Bacteria</taxon>
        <taxon>Pseudomonadati</taxon>
        <taxon>Pseudomonadota</taxon>
        <taxon>Alphaproteobacteria</taxon>
        <taxon>Hyphomicrobiales</taxon>
        <taxon>Aurantimonadaceae</taxon>
        <taxon>Jiella</taxon>
    </lineage>
</organism>
<protein>
    <submittedName>
        <fullName evidence="2">Uncharacterized protein</fullName>
    </submittedName>
</protein>